<dbReference type="Gene3D" id="1.20.140.10">
    <property type="entry name" value="Butyryl-CoA Dehydrogenase, subunit A, domain 3"/>
    <property type="match status" value="1"/>
</dbReference>
<evidence type="ECO:0000259" key="6">
    <source>
        <dbReference type="Pfam" id="PF00441"/>
    </source>
</evidence>
<dbReference type="SUPFAM" id="SSF56645">
    <property type="entry name" value="Acyl-CoA dehydrogenase NM domain-like"/>
    <property type="match status" value="1"/>
</dbReference>
<dbReference type="PANTHER" id="PTHR43884">
    <property type="entry name" value="ACYL-COA DEHYDROGENASE"/>
    <property type="match status" value="1"/>
</dbReference>
<evidence type="ECO:0000256" key="5">
    <source>
        <dbReference type="ARBA" id="ARBA00023002"/>
    </source>
</evidence>
<dbReference type="EMBL" id="AEJF01000069">
    <property type="protein sequence ID" value="KLU26425.1"/>
    <property type="molecule type" value="Genomic_DNA"/>
</dbReference>
<evidence type="ECO:0000256" key="2">
    <source>
        <dbReference type="ARBA" id="ARBA00009347"/>
    </source>
</evidence>
<dbReference type="SUPFAM" id="SSF47203">
    <property type="entry name" value="Acyl-CoA dehydrogenase C-terminal domain-like"/>
    <property type="match status" value="1"/>
</dbReference>
<evidence type="ECO:0000313" key="9">
    <source>
        <dbReference type="EMBL" id="KLU26425.1"/>
    </source>
</evidence>
<keyword evidence="4" id="KW-0274">FAD</keyword>
<evidence type="ECO:0000256" key="3">
    <source>
        <dbReference type="ARBA" id="ARBA00022630"/>
    </source>
</evidence>
<reference evidence="9 10" key="1">
    <citation type="journal article" date="2015" name="Genome Announc.">
        <title>Draft Genome Sequence of Burkholderia sp. Strain PML1(12), an Ectomycorrhizosphere-Inhabiting Bacterium with Effective Mineral-Weathering Ability.</title>
        <authorList>
            <person name="Uroz S."/>
            <person name="Oger P."/>
        </authorList>
    </citation>
    <scope>NUCLEOTIDE SEQUENCE [LARGE SCALE GENOMIC DNA]</scope>
    <source>
        <strain evidence="10">PML1(12)</strain>
    </source>
</reference>
<dbReference type="Proteomes" id="UP000035963">
    <property type="component" value="Unassembled WGS sequence"/>
</dbReference>
<dbReference type="OrthoDB" id="9770681at2"/>
<dbReference type="RefSeq" id="WP_047846364.1">
    <property type="nucleotide sequence ID" value="NZ_AEJF01000069.1"/>
</dbReference>
<dbReference type="FunFam" id="1.20.140.10:FF:000001">
    <property type="entry name" value="Acyl-CoA dehydrogenase"/>
    <property type="match status" value="1"/>
</dbReference>
<dbReference type="Gene3D" id="2.40.110.10">
    <property type="entry name" value="Butyryl-CoA Dehydrogenase, subunit A, domain 2"/>
    <property type="match status" value="1"/>
</dbReference>
<dbReference type="GO" id="GO:0050660">
    <property type="term" value="F:flavin adenine dinucleotide binding"/>
    <property type="evidence" value="ECO:0007669"/>
    <property type="project" value="InterPro"/>
</dbReference>
<dbReference type="Gene3D" id="1.10.540.10">
    <property type="entry name" value="Acyl-CoA dehydrogenase/oxidase, N-terminal domain"/>
    <property type="match status" value="1"/>
</dbReference>
<dbReference type="InterPro" id="IPR009100">
    <property type="entry name" value="AcylCoA_DH/oxidase_NM_dom_sf"/>
</dbReference>
<keyword evidence="3" id="KW-0285">Flavoprotein</keyword>
<dbReference type="InterPro" id="IPR037069">
    <property type="entry name" value="AcylCoA_DH/ox_N_sf"/>
</dbReference>
<dbReference type="InterPro" id="IPR006091">
    <property type="entry name" value="Acyl-CoA_Oxase/DH_mid-dom"/>
</dbReference>
<dbReference type="InterPro" id="IPR009075">
    <property type="entry name" value="AcylCo_DH/oxidase_C"/>
</dbReference>
<dbReference type="PROSITE" id="PS00073">
    <property type="entry name" value="ACYL_COA_DH_2"/>
    <property type="match status" value="1"/>
</dbReference>
<evidence type="ECO:0000313" key="10">
    <source>
        <dbReference type="Proteomes" id="UP000035963"/>
    </source>
</evidence>
<dbReference type="PIRSF" id="PIRSF016578">
    <property type="entry name" value="HsaA"/>
    <property type="match status" value="1"/>
</dbReference>
<feature type="domain" description="Acyl-CoA dehydrogenase/oxidase C-terminal" evidence="6">
    <location>
        <begin position="233"/>
        <end position="378"/>
    </location>
</feature>
<keyword evidence="10" id="KW-1185">Reference proteome</keyword>
<dbReference type="GO" id="GO:0003995">
    <property type="term" value="F:acyl-CoA dehydrogenase activity"/>
    <property type="evidence" value="ECO:0007669"/>
    <property type="project" value="InterPro"/>
</dbReference>
<evidence type="ECO:0000259" key="7">
    <source>
        <dbReference type="Pfam" id="PF02770"/>
    </source>
</evidence>
<protein>
    <submittedName>
        <fullName evidence="9">Acyl-CoA dehydrogenase</fullName>
    </submittedName>
</protein>
<dbReference type="Pfam" id="PF00441">
    <property type="entry name" value="Acyl-CoA_dh_1"/>
    <property type="match status" value="1"/>
</dbReference>
<sequence length="383" mass="41726">MHNFFTEEQISLRDTARRFAEREVLKRAAAIDREDRFDRTLYRRMAELGLFGISLEEAGGGAGLDTVAVCIVMEELARCSGSVGNAFAIPVEATLFLHQHGSVAQRSRIPALLDGSAIAATAVSEPDHGSDVASITTSALRTADGYVLNGTKAWVTLGGVADWIFVFARTPSPDGRGDRHAISCFIVDAMLAGVTRGKSEELLGMHGLEDCQIAFDNVKLGHDALVGVEHQAFKMAMANFNFSRLLMSSMALGIAQAAFEDAAAYAGTRRQFGAPISSFQAIQFMLADMSTDIAASRLLIHHAARVHDAGRSIAKEAAHAKLFTTDMAMRHVSNALQIHGGNGYSREYRIERLFRDVRLAQIFEGTNQIQRLIIARQIEKELS</sequence>
<evidence type="ECO:0000256" key="1">
    <source>
        <dbReference type="ARBA" id="ARBA00001974"/>
    </source>
</evidence>
<evidence type="ECO:0000256" key="4">
    <source>
        <dbReference type="ARBA" id="ARBA00022827"/>
    </source>
</evidence>
<feature type="domain" description="Acyl-CoA dehydrogenase/oxidase N-terminal" evidence="8">
    <location>
        <begin position="6"/>
        <end position="112"/>
    </location>
</feature>
<dbReference type="PATRIC" id="fig|908627.4.peg.2084"/>
<dbReference type="InterPro" id="IPR046373">
    <property type="entry name" value="Acyl-CoA_Oxase/DH_mid-dom_sf"/>
</dbReference>
<organism evidence="9 10">
    <name type="scientific">Caballeronia mineralivorans PML1(12)</name>
    <dbReference type="NCBI Taxonomy" id="908627"/>
    <lineage>
        <taxon>Bacteria</taxon>
        <taxon>Pseudomonadati</taxon>
        <taxon>Pseudomonadota</taxon>
        <taxon>Betaproteobacteria</taxon>
        <taxon>Burkholderiales</taxon>
        <taxon>Burkholderiaceae</taxon>
        <taxon>Caballeronia</taxon>
    </lineage>
</organism>
<dbReference type="PANTHER" id="PTHR43884:SF12">
    <property type="entry name" value="ISOVALERYL-COA DEHYDROGENASE, MITOCHONDRIAL-RELATED"/>
    <property type="match status" value="1"/>
</dbReference>
<dbReference type="InterPro" id="IPR036250">
    <property type="entry name" value="AcylCo_DH-like_C"/>
</dbReference>
<comment type="cofactor">
    <cofactor evidence="1">
        <name>FAD</name>
        <dbReference type="ChEBI" id="CHEBI:57692"/>
    </cofactor>
</comment>
<proteinExistence type="inferred from homology"/>
<dbReference type="Pfam" id="PF02771">
    <property type="entry name" value="Acyl-CoA_dh_N"/>
    <property type="match status" value="1"/>
</dbReference>
<comment type="caution">
    <text evidence="9">The sequence shown here is derived from an EMBL/GenBank/DDBJ whole genome shotgun (WGS) entry which is preliminary data.</text>
</comment>
<dbReference type="AlphaFoldDB" id="A0A0J1D115"/>
<evidence type="ECO:0000259" key="8">
    <source>
        <dbReference type="Pfam" id="PF02771"/>
    </source>
</evidence>
<name>A0A0J1D115_9BURK</name>
<accession>A0A0J1D115</accession>
<dbReference type="Pfam" id="PF02770">
    <property type="entry name" value="Acyl-CoA_dh_M"/>
    <property type="match status" value="1"/>
</dbReference>
<dbReference type="InterPro" id="IPR013786">
    <property type="entry name" value="AcylCoA_DH/ox_N"/>
</dbReference>
<feature type="domain" description="Acyl-CoA oxidase/dehydrogenase middle" evidence="7">
    <location>
        <begin position="120"/>
        <end position="218"/>
    </location>
</feature>
<dbReference type="InterPro" id="IPR006089">
    <property type="entry name" value="Acyl-CoA_DH_CS"/>
</dbReference>
<comment type="similarity">
    <text evidence="2">Belongs to the acyl-CoA dehydrogenase family.</text>
</comment>
<keyword evidence="5" id="KW-0560">Oxidoreductase</keyword>
<gene>
    <name evidence="9" type="ORF">EOS_09430</name>
</gene>